<proteinExistence type="predicted"/>
<protein>
    <submittedName>
        <fullName evidence="3">Rhodanese-like domain-containing protein</fullName>
    </submittedName>
</protein>
<dbReference type="InterPro" id="IPR001763">
    <property type="entry name" value="Rhodanese-like_dom"/>
</dbReference>
<dbReference type="Proteomes" id="UP000749010">
    <property type="component" value="Unassembled WGS sequence"/>
</dbReference>
<sequence>MIFLPLAGGITLFARLLLSLVAALTLASTPSSAVDSRPDTPTTINNAKIIAVGEARSLLDTKAARFFDTRNALNFGKGHVPGASLLAYKEKSEFATDFDAAQDSFDLSKLPADKDATIIIYSHGPQGWKSYKAAVLSARAGYRNVLWMREGFAGWTAKGLPVE</sequence>
<comment type="caution">
    <text evidence="3">The sequence shown here is derived from an EMBL/GenBank/DDBJ whole genome shotgun (WGS) entry which is preliminary data.</text>
</comment>
<dbReference type="SMART" id="SM00450">
    <property type="entry name" value="RHOD"/>
    <property type="match status" value="1"/>
</dbReference>
<evidence type="ECO:0000313" key="3">
    <source>
        <dbReference type="EMBL" id="NMQ29566.1"/>
    </source>
</evidence>
<dbReference type="Pfam" id="PF00581">
    <property type="entry name" value="Rhodanese"/>
    <property type="match status" value="1"/>
</dbReference>
<evidence type="ECO:0000259" key="2">
    <source>
        <dbReference type="PROSITE" id="PS50206"/>
    </source>
</evidence>
<accession>A0ABX1TZ92</accession>
<dbReference type="PROSITE" id="PS50206">
    <property type="entry name" value="RHODANESE_3"/>
    <property type="match status" value="1"/>
</dbReference>
<feature type="domain" description="Rhodanese" evidence="2">
    <location>
        <begin position="60"/>
        <end position="163"/>
    </location>
</feature>
<name>A0ABX1TZ92_9PROT</name>
<organism evidence="3 4">
    <name type="scientific">Candidatus Accumulibacter phosphatis</name>
    <dbReference type="NCBI Taxonomy" id="327160"/>
    <lineage>
        <taxon>Bacteria</taxon>
        <taxon>Pseudomonadati</taxon>
        <taxon>Pseudomonadota</taxon>
        <taxon>Betaproteobacteria</taxon>
        <taxon>Candidatus Accumulibacter</taxon>
    </lineage>
</organism>
<reference evidence="3 4" key="1">
    <citation type="submission" date="2019-03" db="EMBL/GenBank/DDBJ databases">
        <title>Metabolic reconstructions from genomes of highly enriched 'Candidatus Accumulibacter' and 'Candidatus Competibacter' bioreactor populations.</title>
        <authorList>
            <person name="Annavajhala M.K."/>
            <person name="Welles L."/>
            <person name="Abbas B."/>
            <person name="Sorokin D."/>
            <person name="Park H."/>
            <person name="Van Loosdrecht M."/>
            <person name="Chandran K."/>
        </authorList>
    </citation>
    <scope>NUCLEOTIDE SEQUENCE [LARGE SCALE GENOMIC DNA]</scope>
    <source>
        <strain evidence="3 4">SBR_S</strain>
    </source>
</reference>
<keyword evidence="1" id="KW-0732">Signal</keyword>
<gene>
    <name evidence="3" type="ORF">E4Q23_18400</name>
</gene>
<feature type="chain" id="PRO_5045618224" evidence="1">
    <location>
        <begin position="34"/>
        <end position="163"/>
    </location>
</feature>
<evidence type="ECO:0000313" key="4">
    <source>
        <dbReference type="Proteomes" id="UP000749010"/>
    </source>
</evidence>
<evidence type="ECO:0000256" key="1">
    <source>
        <dbReference type="SAM" id="SignalP"/>
    </source>
</evidence>
<feature type="signal peptide" evidence="1">
    <location>
        <begin position="1"/>
        <end position="33"/>
    </location>
</feature>
<dbReference type="SUPFAM" id="SSF52821">
    <property type="entry name" value="Rhodanese/Cell cycle control phosphatase"/>
    <property type="match status" value="1"/>
</dbReference>
<dbReference type="CDD" id="cd00158">
    <property type="entry name" value="RHOD"/>
    <property type="match status" value="1"/>
</dbReference>
<dbReference type="Gene3D" id="3.40.250.10">
    <property type="entry name" value="Rhodanese-like domain"/>
    <property type="match status" value="1"/>
</dbReference>
<dbReference type="InterPro" id="IPR036873">
    <property type="entry name" value="Rhodanese-like_dom_sf"/>
</dbReference>
<keyword evidence="4" id="KW-1185">Reference proteome</keyword>
<dbReference type="EMBL" id="SPMY01000061">
    <property type="protein sequence ID" value="NMQ29566.1"/>
    <property type="molecule type" value="Genomic_DNA"/>
</dbReference>